<name>A0A923HQK3_9BURK</name>
<dbReference type="AlphaFoldDB" id="A0A923HQK3"/>
<evidence type="ECO:0000313" key="2">
    <source>
        <dbReference type="EMBL" id="MBC3883362.1"/>
    </source>
</evidence>
<protein>
    <submittedName>
        <fullName evidence="2">Uncharacterized protein</fullName>
    </submittedName>
</protein>
<sequence>MGTNVYPFKKSIPVEALQEISLLVEDGYVVHKEWANGVELRKGKTFRVWLLAFHLLLLPVLLFPGVIRSIVDNFFGYKHRVFVRCDEAECDIHFC</sequence>
<keyword evidence="3" id="KW-1185">Reference proteome</keyword>
<keyword evidence="1" id="KW-0812">Transmembrane</keyword>
<dbReference type="RefSeq" id="WP_186917981.1">
    <property type="nucleotide sequence ID" value="NZ_JACOFZ010000013.1"/>
</dbReference>
<gene>
    <name evidence="2" type="ORF">H8K36_18365</name>
</gene>
<comment type="caution">
    <text evidence="2">The sequence shown here is derived from an EMBL/GenBank/DDBJ whole genome shotgun (WGS) entry which is preliminary data.</text>
</comment>
<feature type="transmembrane region" description="Helical" evidence="1">
    <location>
        <begin position="48"/>
        <end position="67"/>
    </location>
</feature>
<accession>A0A923HQK3</accession>
<dbReference type="EMBL" id="JACOFZ010000013">
    <property type="protein sequence ID" value="MBC3883362.1"/>
    <property type="molecule type" value="Genomic_DNA"/>
</dbReference>
<reference evidence="2" key="1">
    <citation type="submission" date="2020-08" db="EMBL/GenBank/DDBJ databases">
        <title>Novel species isolated from subtropical streams in China.</title>
        <authorList>
            <person name="Lu H."/>
        </authorList>
    </citation>
    <scope>NUCLEOTIDE SEQUENCE</scope>
    <source>
        <strain evidence="2">LX22W</strain>
    </source>
</reference>
<proteinExistence type="predicted"/>
<evidence type="ECO:0000256" key="1">
    <source>
        <dbReference type="SAM" id="Phobius"/>
    </source>
</evidence>
<keyword evidence="1" id="KW-1133">Transmembrane helix</keyword>
<dbReference type="Proteomes" id="UP000627446">
    <property type="component" value="Unassembled WGS sequence"/>
</dbReference>
<organism evidence="2 3">
    <name type="scientific">Undibacterium nitidum</name>
    <dbReference type="NCBI Taxonomy" id="2762298"/>
    <lineage>
        <taxon>Bacteria</taxon>
        <taxon>Pseudomonadati</taxon>
        <taxon>Pseudomonadota</taxon>
        <taxon>Betaproteobacteria</taxon>
        <taxon>Burkholderiales</taxon>
        <taxon>Oxalobacteraceae</taxon>
        <taxon>Undibacterium</taxon>
    </lineage>
</organism>
<keyword evidence="1" id="KW-0472">Membrane</keyword>
<evidence type="ECO:0000313" key="3">
    <source>
        <dbReference type="Proteomes" id="UP000627446"/>
    </source>
</evidence>